<sequence>MEEDKQSGVVDRKRQTRQKNGGSTKQTINKTSPEYIRTRSCGSRLRGNSANDTDRPEQLLKAKCRRIRRKIARELFPSNSHSNEQCNRHSRTRMGCKTQMPTGRCSDDDEESQEENNDEEYQIEGYSSENDKGYMYRLTDDETPCHVGEWFKFEDPPRHKMILYHGQRFRDVSHFRKAIEVFAIRDGFKLCIMENRGHAVSYECSDLRCDWKIKAGRVVNGRTFIVKEFVAQHKCTRRHQQFQDRPKWISAIYLHRWKLQPNLRTVDIRDEIEATYGVVCHEAKLLCAAKRAKHILGMDHEDGYAILNQFKDEMERINSRNIVLLETKRHEYGEVERFKRMFVCWERTSYAFKNHCRRLLAVDGWKINNPYNSVMLVAAALDGNNGILPIAFCEVQVEDLDSWVFFIKNINNALRLEHGEGLCIMGDGDNGIDYAVEEFLPKAVYRQCCLKIFTQMVKRFPTAPVEHFFWSACRSTSATSFNKYMDLIHNESEECHDWLLQTDWSSWALFTIPKWVKCTCVTLSITDKLRNYLHLYLEMSIASRFVAIARLTAELFERRRMEVWNWYREKVTPTVREVIKDRTIDGQRFVLVEENGPRLKLTDTRSLLFDLNMEAQSCSCGLWQISGIPCAHACKGIQLIMGNVEEYVDNMMSVQNFCSMYAPGMMPFPEKHAWKWGTCNKLLPPMIESVNTLSMKGSNESASSRARQCIENYSDAATNNPK</sequence>
<dbReference type="STRING" id="85681.V4T9D1"/>
<evidence type="ECO:0000256" key="2">
    <source>
        <dbReference type="ARBA" id="ARBA00022771"/>
    </source>
</evidence>
<dbReference type="eggNOG" id="ENOG502QPJK">
    <property type="taxonomic scope" value="Eukaryota"/>
</dbReference>
<evidence type="ECO:0000256" key="4">
    <source>
        <dbReference type="PROSITE-ProRule" id="PRU00325"/>
    </source>
</evidence>
<protein>
    <recommendedName>
        <fullName evidence="6">SWIM-type domain-containing protein</fullName>
    </recommendedName>
</protein>
<reference evidence="7 8" key="1">
    <citation type="submission" date="2013-10" db="EMBL/GenBank/DDBJ databases">
        <authorList>
            <consortium name="International Citrus Genome Consortium"/>
            <person name="Jenkins J."/>
            <person name="Schmutz J."/>
            <person name="Prochnik S."/>
            <person name="Rokhsar D."/>
            <person name="Gmitter F."/>
            <person name="Ollitrault P."/>
            <person name="Machado M."/>
            <person name="Talon M."/>
            <person name="Wincker P."/>
            <person name="Jaillon O."/>
            <person name="Morgante M."/>
        </authorList>
    </citation>
    <scope>NUCLEOTIDE SEQUENCE</scope>
    <source>
        <strain evidence="8">cv. Clemenules</strain>
    </source>
</reference>
<keyword evidence="8" id="KW-1185">Reference proteome</keyword>
<name>V4T9D1_CITCL</name>
<feature type="region of interest" description="Disordered" evidence="5">
    <location>
        <begin position="1"/>
        <end position="57"/>
    </location>
</feature>
<dbReference type="AlphaFoldDB" id="V4T9D1"/>
<feature type="compositionally biased region" description="Polar residues" evidence="5">
    <location>
        <begin position="18"/>
        <end position="32"/>
    </location>
</feature>
<dbReference type="OrthoDB" id="1844242at2759"/>
<gene>
    <name evidence="7" type="ORF">CICLE_v10033378mg</name>
</gene>
<keyword evidence="1" id="KW-0479">Metal-binding</keyword>
<evidence type="ECO:0000313" key="7">
    <source>
        <dbReference type="EMBL" id="ESR49857.1"/>
    </source>
</evidence>
<feature type="non-terminal residue" evidence="7">
    <location>
        <position position="722"/>
    </location>
</feature>
<dbReference type="Gramene" id="ESR49857">
    <property type="protein sequence ID" value="ESR49857"/>
    <property type="gene ID" value="CICLE_v10033378mg"/>
</dbReference>
<feature type="compositionally biased region" description="Basic and acidic residues" evidence="5">
    <location>
        <begin position="1"/>
        <end position="13"/>
    </location>
</feature>
<dbReference type="InterPro" id="IPR004332">
    <property type="entry name" value="Transposase_MuDR"/>
</dbReference>
<dbReference type="Pfam" id="PF10551">
    <property type="entry name" value="MULE"/>
    <property type="match status" value="1"/>
</dbReference>
<proteinExistence type="predicted"/>
<dbReference type="InterPro" id="IPR007527">
    <property type="entry name" value="Znf_SWIM"/>
</dbReference>
<dbReference type="PROSITE" id="PS50966">
    <property type="entry name" value="ZF_SWIM"/>
    <property type="match status" value="1"/>
</dbReference>
<feature type="compositionally biased region" description="Acidic residues" evidence="5">
    <location>
        <begin position="107"/>
        <end position="122"/>
    </location>
</feature>
<evidence type="ECO:0000256" key="5">
    <source>
        <dbReference type="SAM" id="MobiDB-lite"/>
    </source>
</evidence>
<dbReference type="PANTHER" id="PTHR31973">
    <property type="entry name" value="POLYPROTEIN, PUTATIVE-RELATED"/>
    <property type="match status" value="1"/>
</dbReference>
<dbReference type="PANTHER" id="PTHR31973:SF195">
    <property type="entry name" value="MUDR FAMILY TRANSPOSASE"/>
    <property type="match status" value="1"/>
</dbReference>
<evidence type="ECO:0000256" key="3">
    <source>
        <dbReference type="ARBA" id="ARBA00022833"/>
    </source>
</evidence>
<dbReference type="InterPro" id="IPR006564">
    <property type="entry name" value="Znf_PMZ"/>
</dbReference>
<dbReference type="KEGG" id="cic:CICLE_v10033378mg"/>
<dbReference type="Proteomes" id="UP000030687">
    <property type="component" value="Unassembled WGS sequence"/>
</dbReference>
<dbReference type="InParanoid" id="V4T9D1"/>
<dbReference type="GO" id="GO:0008270">
    <property type="term" value="F:zinc ion binding"/>
    <property type="evidence" value="ECO:0007669"/>
    <property type="project" value="UniProtKB-KW"/>
</dbReference>
<evidence type="ECO:0000256" key="1">
    <source>
        <dbReference type="ARBA" id="ARBA00022723"/>
    </source>
</evidence>
<keyword evidence="3" id="KW-0862">Zinc</keyword>
<evidence type="ECO:0000313" key="8">
    <source>
        <dbReference type="Proteomes" id="UP000030687"/>
    </source>
</evidence>
<accession>V4T9D1</accession>
<feature type="domain" description="SWIM-type" evidence="6">
    <location>
        <begin position="609"/>
        <end position="641"/>
    </location>
</feature>
<dbReference type="Pfam" id="PF04434">
    <property type="entry name" value="SWIM"/>
    <property type="match status" value="1"/>
</dbReference>
<keyword evidence="2 4" id="KW-0863">Zinc-finger</keyword>
<dbReference type="SMART" id="SM00575">
    <property type="entry name" value="ZnF_PMZ"/>
    <property type="match status" value="1"/>
</dbReference>
<dbReference type="EMBL" id="KI536726">
    <property type="protein sequence ID" value="ESR49857.1"/>
    <property type="molecule type" value="Genomic_DNA"/>
</dbReference>
<organism evidence="7 8">
    <name type="scientific">Citrus clementina</name>
    <name type="common">Clementine</name>
    <name type="synonym">Citrus deliciosa x Citrus sinensis</name>
    <dbReference type="NCBI Taxonomy" id="85681"/>
    <lineage>
        <taxon>Eukaryota</taxon>
        <taxon>Viridiplantae</taxon>
        <taxon>Streptophyta</taxon>
        <taxon>Embryophyta</taxon>
        <taxon>Tracheophyta</taxon>
        <taxon>Spermatophyta</taxon>
        <taxon>Magnoliopsida</taxon>
        <taxon>eudicotyledons</taxon>
        <taxon>Gunneridae</taxon>
        <taxon>Pentapetalae</taxon>
        <taxon>rosids</taxon>
        <taxon>malvids</taxon>
        <taxon>Sapindales</taxon>
        <taxon>Rutaceae</taxon>
        <taxon>Aurantioideae</taxon>
        <taxon>Citrus</taxon>
    </lineage>
</organism>
<dbReference type="Pfam" id="PF03108">
    <property type="entry name" value="DBD_Tnp_Mut"/>
    <property type="match status" value="1"/>
</dbReference>
<evidence type="ECO:0000259" key="6">
    <source>
        <dbReference type="PROSITE" id="PS50966"/>
    </source>
</evidence>
<feature type="region of interest" description="Disordered" evidence="5">
    <location>
        <begin position="75"/>
        <end position="124"/>
    </location>
</feature>
<dbReference type="InterPro" id="IPR018289">
    <property type="entry name" value="MULE_transposase_dom"/>
</dbReference>